<sequence length="207" mass="21598">MSQPPHDRAPGEQPDDKPDTGQPAYSEPPPHGEQLPYKRRPQPDEPPSLEKPGDRGEQAPQPPAYGQTAPQELPPFPEPPPSYQEQRDYGQPPSYAQHPPTGMPPYPQGGFPPGQAAASGRTNALAIGSLVAGIVGIVCGVGSIVAIVLGHLALSKIKKTGEAGRGLAITGLILGYLAILAWIAYLILVVLVATDDSSALLTGSRSG</sequence>
<dbReference type="EMBL" id="WBMT01000017">
    <property type="protein sequence ID" value="KAB2343987.1"/>
    <property type="molecule type" value="Genomic_DNA"/>
</dbReference>
<feature type="domain" description="DUF4190" evidence="3">
    <location>
        <begin position="125"/>
        <end position="184"/>
    </location>
</feature>
<organism evidence="4 5">
    <name type="scientific">Actinomadura rudentiformis</name>
    <dbReference type="NCBI Taxonomy" id="359158"/>
    <lineage>
        <taxon>Bacteria</taxon>
        <taxon>Bacillati</taxon>
        <taxon>Actinomycetota</taxon>
        <taxon>Actinomycetes</taxon>
        <taxon>Streptosporangiales</taxon>
        <taxon>Thermomonosporaceae</taxon>
        <taxon>Actinomadura</taxon>
    </lineage>
</organism>
<evidence type="ECO:0000313" key="4">
    <source>
        <dbReference type="EMBL" id="KAB2343987.1"/>
    </source>
</evidence>
<dbReference type="Proteomes" id="UP000468735">
    <property type="component" value="Unassembled WGS sequence"/>
</dbReference>
<name>A0A6H9YTW6_9ACTN</name>
<keyword evidence="2" id="KW-0812">Transmembrane</keyword>
<feature type="compositionally biased region" description="Basic and acidic residues" evidence="1">
    <location>
        <begin position="1"/>
        <end position="19"/>
    </location>
</feature>
<keyword evidence="2" id="KW-0472">Membrane</keyword>
<accession>A0A6H9YTW6</accession>
<evidence type="ECO:0000256" key="2">
    <source>
        <dbReference type="SAM" id="Phobius"/>
    </source>
</evidence>
<keyword evidence="5" id="KW-1185">Reference proteome</keyword>
<feature type="region of interest" description="Disordered" evidence="1">
    <location>
        <begin position="1"/>
        <end position="118"/>
    </location>
</feature>
<feature type="transmembrane region" description="Helical" evidence="2">
    <location>
        <begin position="166"/>
        <end position="193"/>
    </location>
</feature>
<dbReference type="RefSeq" id="WP_151565615.1">
    <property type="nucleotide sequence ID" value="NZ_WBMT01000017.1"/>
</dbReference>
<proteinExistence type="predicted"/>
<keyword evidence="2" id="KW-1133">Transmembrane helix</keyword>
<evidence type="ECO:0000256" key="1">
    <source>
        <dbReference type="SAM" id="MobiDB-lite"/>
    </source>
</evidence>
<comment type="caution">
    <text evidence="4">The sequence shown here is derived from an EMBL/GenBank/DDBJ whole genome shotgun (WGS) entry which is preliminary data.</text>
</comment>
<dbReference type="Pfam" id="PF13828">
    <property type="entry name" value="DUF4190"/>
    <property type="match status" value="1"/>
</dbReference>
<gene>
    <name evidence="4" type="ORF">F8566_32105</name>
</gene>
<dbReference type="InterPro" id="IPR025241">
    <property type="entry name" value="DUF4190"/>
</dbReference>
<reference evidence="4 5" key="1">
    <citation type="submission" date="2019-09" db="EMBL/GenBank/DDBJ databases">
        <title>Actinomadura physcomitrii sp. nov., a novel actinomycete isolated from moss [Physcomitrium sphaericum (Ludw) Fuernr].</title>
        <authorList>
            <person name="Zhuang X."/>
            <person name="Liu C."/>
        </authorList>
    </citation>
    <scope>NUCLEOTIDE SEQUENCE [LARGE SCALE GENOMIC DNA]</scope>
    <source>
        <strain evidence="4 5">HMC1</strain>
    </source>
</reference>
<dbReference type="AlphaFoldDB" id="A0A6H9YTW6"/>
<evidence type="ECO:0000313" key="5">
    <source>
        <dbReference type="Proteomes" id="UP000468735"/>
    </source>
</evidence>
<feature type="transmembrane region" description="Helical" evidence="2">
    <location>
        <begin position="130"/>
        <end position="154"/>
    </location>
</feature>
<protein>
    <submittedName>
        <fullName evidence="4">DUF4190 domain-containing protein</fullName>
    </submittedName>
</protein>
<feature type="compositionally biased region" description="Pro residues" evidence="1">
    <location>
        <begin position="72"/>
        <end position="82"/>
    </location>
</feature>
<evidence type="ECO:0000259" key="3">
    <source>
        <dbReference type="Pfam" id="PF13828"/>
    </source>
</evidence>